<protein>
    <submittedName>
        <fullName evidence="1">Uncharacterized protein</fullName>
    </submittedName>
</protein>
<name>A0A7M1B4C7_9BACT</name>
<dbReference type="AlphaFoldDB" id="A0A7M1B4C7"/>
<dbReference type="EMBL" id="CP041235">
    <property type="protein sequence ID" value="QOP43558.1"/>
    <property type="molecule type" value="Genomic_DNA"/>
</dbReference>
<dbReference type="RefSeq" id="WP_193151838.1">
    <property type="nucleotide sequence ID" value="NZ_CP041235.1"/>
</dbReference>
<dbReference type="Proteomes" id="UP000593719">
    <property type="component" value="Chromosome"/>
</dbReference>
<gene>
    <name evidence="1" type="ORF">FJR45_06165</name>
</gene>
<keyword evidence="2" id="KW-1185">Reference proteome</keyword>
<proteinExistence type="predicted"/>
<evidence type="ECO:0000313" key="2">
    <source>
        <dbReference type="Proteomes" id="UP000593719"/>
    </source>
</evidence>
<reference evidence="1 2" key="1">
    <citation type="submission" date="2019-06" db="EMBL/GenBank/DDBJ databases">
        <title>Sulfurimonas gotlandica sp. nov., a chemoautotrophic and psychrotolerant epsilonproteobacterium isolated from a pelagic redoxcline, and an emended description of the genus Sulfurimonas.</title>
        <authorList>
            <person name="Wang S."/>
            <person name="Jiang L."/>
            <person name="Shao Z."/>
        </authorList>
    </citation>
    <scope>NUCLEOTIDE SEQUENCE [LARGE SCALE GENOMIC DNA]</scope>
    <source>
        <strain evidence="1 2">S2-6</strain>
    </source>
</reference>
<sequence length="104" mass="11791">MVEEQVKKLKKVVELVDKVQVNPDVTVDYFIPGVLVTENVKGHDEAKGPYIQFTYAVNDTDSHIQIVPLTLNDLEKTPEDLANYITFSLETFMAEMDSRQFGAQ</sequence>
<organism evidence="1 2">
    <name type="scientific">Sulfurimonas sediminis</name>
    <dbReference type="NCBI Taxonomy" id="2590020"/>
    <lineage>
        <taxon>Bacteria</taxon>
        <taxon>Pseudomonadati</taxon>
        <taxon>Campylobacterota</taxon>
        <taxon>Epsilonproteobacteria</taxon>
        <taxon>Campylobacterales</taxon>
        <taxon>Sulfurimonadaceae</taxon>
        <taxon>Sulfurimonas</taxon>
    </lineage>
</organism>
<accession>A0A7M1B4C7</accession>
<evidence type="ECO:0000313" key="1">
    <source>
        <dbReference type="EMBL" id="QOP43558.1"/>
    </source>
</evidence>
<dbReference type="KEGG" id="ssei:FJR45_06165"/>